<feature type="compositionally biased region" description="Basic residues" evidence="11">
    <location>
        <begin position="560"/>
        <end position="573"/>
    </location>
</feature>
<keyword evidence="5" id="KW-0997">Cell inner membrane</keyword>
<dbReference type="Gene3D" id="3.30.450.20">
    <property type="entry name" value="PAS domain"/>
    <property type="match status" value="1"/>
</dbReference>
<evidence type="ECO:0000256" key="9">
    <source>
        <dbReference type="ARBA" id="ARBA00029447"/>
    </source>
</evidence>
<comment type="similarity">
    <text evidence="9">Belongs to the methyl-accepting chemotaxis (MCP) protein family.</text>
</comment>
<evidence type="ECO:0000256" key="8">
    <source>
        <dbReference type="ARBA" id="ARBA00023136"/>
    </source>
</evidence>
<dbReference type="PANTHER" id="PTHR43531">
    <property type="entry name" value="PROTEIN ICFG"/>
    <property type="match status" value="1"/>
</dbReference>
<evidence type="ECO:0000313" key="14">
    <source>
        <dbReference type="EMBL" id="APW37248.1"/>
    </source>
</evidence>
<evidence type="ECO:0000256" key="1">
    <source>
        <dbReference type="ARBA" id="ARBA00004429"/>
    </source>
</evidence>
<gene>
    <name evidence="14" type="ORF">RD110_08605</name>
</gene>
<dbReference type="PROSITE" id="PS50111">
    <property type="entry name" value="CHEMOTAXIS_TRANSDUC_2"/>
    <property type="match status" value="1"/>
</dbReference>
<name>A0A1P8JU47_9BURK</name>
<dbReference type="InterPro" id="IPR000014">
    <property type="entry name" value="PAS"/>
</dbReference>
<evidence type="ECO:0000256" key="7">
    <source>
        <dbReference type="ARBA" id="ARBA00022989"/>
    </source>
</evidence>
<dbReference type="GO" id="GO:0004888">
    <property type="term" value="F:transmembrane signaling receptor activity"/>
    <property type="evidence" value="ECO:0007669"/>
    <property type="project" value="InterPro"/>
</dbReference>
<feature type="region of interest" description="Disordered" evidence="11">
    <location>
        <begin position="549"/>
        <end position="573"/>
    </location>
</feature>
<keyword evidence="15" id="KW-1185">Reference proteome</keyword>
<evidence type="ECO:0000313" key="15">
    <source>
        <dbReference type="Proteomes" id="UP000186609"/>
    </source>
</evidence>
<dbReference type="CDD" id="cd00130">
    <property type="entry name" value="PAS"/>
    <property type="match status" value="1"/>
</dbReference>
<dbReference type="InterPro" id="IPR035965">
    <property type="entry name" value="PAS-like_dom_sf"/>
</dbReference>
<dbReference type="NCBIfam" id="TIGR00229">
    <property type="entry name" value="sensory_box"/>
    <property type="match status" value="1"/>
</dbReference>
<dbReference type="Proteomes" id="UP000186609">
    <property type="component" value="Chromosome"/>
</dbReference>
<dbReference type="SUPFAM" id="SSF55785">
    <property type="entry name" value="PYP-like sensor domain (PAS domain)"/>
    <property type="match status" value="1"/>
</dbReference>
<dbReference type="FunFam" id="1.10.287.950:FF:000001">
    <property type="entry name" value="Methyl-accepting chemotaxis sensory transducer"/>
    <property type="match status" value="1"/>
</dbReference>
<feature type="domain" description="PAS" evidence="13">
    <location>
        <begin position="25"/>
        <end position="60"/>
    </location>
</feature>
<feature type="domain" description="Methyl-accepting transducer" evidence="12">
    <location>
        <begin position="274"/>
        <end position="503"/>
    </location>
</feature>
<keyword evidence="7" id="KW-1133">Transmembrane helix</keyword>
<dbReference type="Pfam" id="PF00015">
    <property type="entry name" value="MCPsignal"/>
    <property type="match status" value="1"/>
</dbReference>
<dbReference type="RefSeq" id="WP_076198569.1">
    <property type="nucleotide sequence ID" value="NZ_CP019236.1"/>
</dbReference>
<evidence type="ECO:0000256" key="11">
    <source>
        <dbReference type="SAM" id="MobiDB-lite"/>
    </source>
</evidence>
<dbReference type="GO" id="GO:0007165">
    <property type="term" value="P:signal transduction"/>
    <property type="evidence" value="ECO:0007669"/>
    <property type="project" value="UniProtKB-KW"/>
</dbReference>
<dbReference type="SMART" id="SM00283">
    <property type="entry name" value="MA"/>
    <property type="match status" value="1"/>
</dbReference>
<reference evidence="14 15" key="1">
    <citation type="submission" date="2017-01" db="EMBL/GenBank/DDBJ databases">
        <authorList>
            <person name="Mah S.A."/>
            <person name="Swanson W.J."/>
            <person name="Moy G.W."/>
            <person name="Vacquier V.D."/>
        </authorList>
    </citation>
    <scope>NUCLEOTIDE SEQUENCE [LARGE SCALE GENOMIC DNA]</scope>
    <source>
        <strain evidence="14 15">DCY110</strain>
    </source>
</reference>
<dbReference type="EMBL" id="CP019236">
    <property type="protein sequence ID" value="APW37248.1"/>
    <property type="molecule type" value="Genomic_DNA"/>
</dbReference>
<evidence type="ECO:0000256" key="3">
    <source>
        <dbReference type="ARBA" id="ARBA00022481"/>
    </source>
</evidence>
<sequence length="573" mass="60763">MQNNLPITQQEYDFPDADALVSTTDTRGFITHCNHAFVATSGYAYEELIGQPHNLIRHPDMPEAAFKDMWRTIGRGSPWTGFVKNRRKNGDHYWVLANVTPILENGKPCGYMSVRIKPSRAQVHAAEALYARLARQAKAGGHALSLEAGQVRQRGLAGWSARLHQASLTARMGVALALVGGASLLPDLMQWSGPTAALARLGILALGLGAAFAWFHLRQGEALKEAVRFAGELSGCNLLGEPRLDFPEPMGTLMRRLNQIQINLRAVVGDVRKEIAGFTASAREIAQGSLDLAGRTESQASSLEQTAASMEELSGTVRQTADTAAQMASRSDSSREVASRGEQAVRDAREAMDAIEQSSSKIGSITSVIQGIAFQTNILALNAAVEAARAGESGRGFAVVAAEVRALAQRSASAAKEIQQLTAEAAQRIAQGTERIHGAGTTLAEVMNSVRDVSAMVHQITGATQEQSLGIAQVNQAVAQLDTVTQQNAALVEESAASAGALGQSAETLQRAVGVFQMREGTPIRAASGPQVTGMRPAIPAHPRARAHAGAGAATPQVVAHRKTQPLRIGRAR</sequence>
<dbReference type="InterPro" id="IPR051310">
    <property type="entry name" value="MCP_chemotaxis"/>
</dbReference>
<dbReference type="InterPro" id="IPR004090">
    <property type="entry name" value="Chemotax_Me-accpt_rcpt"/>
</dbReference>
<evidence type="ECO:0000259" key="12">
    <source>
        <dbReference type="PROSITE" id="PS50111"/>
    </source>
</evidence>
<keyword evidence="10" id="KW-0807">Transducer</keyword>
<dbReference type="OrthoDB" id="9806477at2"/>
<dbReference type="AlphaFoldDB" id="A0A1P8JU47"/>
<dbReference type="CDD" id="cd11386">
    <property type="entry name" value="MCP_signal"/>
    <property type="match status" value="1"/>
</dbReference>
<evidence type="ECO:0000256" key="10">
    <source>
        <dbReference type="PROSITE-ProRule" id="PRU00284"/>
    </source>
</evidence>
<dbReference type="SUPFAM" id="SSF58104">
    <property type="entry name" value="Methyl-accepting chemotaxis protein (MCP) signaling domain"/>
    <property type="match status" value="1"/>
</dbReference>
<evidence type="ECO:0000256" key="5">
    <source>
        <dbReference type="ARBA" id="ARBA00022519"/>
    </source>
</evidence>
<dbReference type="InterPro" id="IPR013655">
    <property type="entry name" value="PAS_fold_3"/>
</dbReference>
<dbReference type="PANTHER" id="PTHR43531:SF7">
    <property type="entry name" value="AEROTAXIS RECEPTOR"/>
    <property type="match status" value="1"/>
</dbReference>
<accession>A0A1P8JU47</accession>
<evidence type="ECO:0000256" key="6">
    <source>
        <dbReference type="ARBA" id="ARBA00022692"/>
    </source>
</evidence>
<dbReference type="PROSITE" id="PS50112">
    <property type="entry name" value="PAS"/>
    <property type="match status" value="1"/>
</dbReference>
<dbReference type="GO" id="GO:0005886">
    <property type="term" value="C:plasma membrane"/>
    <property type="evidence" value="ECO:0007669"/>
    <property type="project" value="UniProtKB-SubCell"/>
</dbReference>
<evidence type="ECO:0000256" key="2">
    <source>
        <dbReference type="ARBA" id="ARBA00022475"/>
    </source>
</evidence>
<dbReference type="InterPro" id="IPR004089">
    <property type="entry name" value="MCPsignal_dom"/>
</dbReference>
<dbReference type="GO" id="GO:0052131">
    <property type="term" value="P:positive aerotaxis"/>
    <property type="evidence" value="ECO:0007669"/>
    <property type="project" value="UniProtKB-ARBA"/>
</dbReference>
<keyword evidence="2" id="KW-1003">Cell membrane</keyword>
<keyword evidence="4" id="KW-0145">Chemotaxis</keyword>
<evidence type="ECO:0000259" key="13">
    <source>
        <dbReference type="PROSITE" id="PS50112"/>
    </source>
</evidence>
<organism evidence="14 15">
    <name type="scientific">Rhodoferax koreensis</name>
    <dbReference type="NCBI Taxonomy" id="1842727"/>
    <lineage>
        <taxon>Bacteria</taxon>
        <taxon>Pseudomonadati</taxon>
        <taxon>Pseudomonadota</taxon>
        <taxon>Betaproteobacteria</taxon>
        <taxon>Burkholderiales</taxon>
        <taxon>Comamonadaceae</taxon>
        <taxon>Rhodoferax</taxon>
    </lineage>
</organism>
<evidence type="ECO:0000256" key="4">
    <source>
        <dbReference type="ARBA" id="ARBA00022500"/>
    </source>
</evidence>
<keyword evidence="8" id="KW-0472">Membrane</keyword>
<dbReference type="Pfam" id="PF08447">
    <property type="entry name" value="PAS_3"/>
    <property type="match status" value="1"/>
</dbReference>
<keyword evidence="3" id="KW-0488">Methylation</keyword>
<dbReference type="KEGG" id="rhy:RD110_08605"/>
<dbReference type="Gene3D" id="1.10.287.950">
    <property type="entry name" value="Methyl-accepting chemotaxis protein"/>
    <property type="match status" value="1"/>
</dbReference>
<dbReference type="STRING" id="1842727.RD110_08605"/>
<dbReference type="FunFam" id="3.30.450.20:FF:000046">
    <property type="entry name" value="Aerotaxis sensor receptor"/>
    <property type="match status" value="1"/>
</dbReference>
<protein>
    <submittedName>
        <fullName evidence="14">Chemotaxis protein</fullName>
    </submittedName>
</protein>
<proteinExistence type="inferred from homology"/>
<comment type="subcellular location">
    <subcellularLocation>
        <location evidence="1">Cell inner membrane</location>
        <topology evidence="1">Multi-pass membrane protein</topology>
    </subcellularLocation>
</comment>
<dbReference type="PRINTS" id="PR00260">
    <property type="entry name" value="CHEMTRNSDUCR"/>
</dbReference>
<keyword evidence="6" id="KW-0812">Transmembrane</keyword>